<evidence type="ECO:0000313" key="1">
    <source>
        <dbReference type="EMBL" id="BAU28049.1"/>
    </source>
</evidence>
<dbReference type="AlphaFoldDB" id="A0A0U5AWD0"/>
<sequence>MKKTSAKYAAIYGLLLALLAGLSTTGLAAANTPQHSNVVDKQVASQHSATPNKYAIAGIDQPKKFEAFFVKFQTLVAKGDKKGVADYMKYPVVVNGKKTTNRTKKQFIKNYDKIFTPKVKKALADQKVEDLFVNAQGVMVGDGEIWFGVSTQKPEQYQVIDINK</sequence>
<dbReference type="Proteomes" id="UP000217696">
    <property type="component" value="Chromosome"/>
</dbReference>
<name>A0A0U5AWD0_9BACL</name>
<dbReference type="KEGG" id="asoc:CB4_02223"/>
<gene>
    <name evidence="1" type="ORF">CB4_02223</name>
</gene>
<proteinExistence type="predicted"/>
<protein>
    <submittedName>
        <fullName evidence="1">Uncharacterized protein</fullName>
    </submittedName>
</protein>
<accession>A0A0U5AWD0</accession>
<dbReference type="RefSeq" id="WP_096465838.1">
    <property type="nucleotide sequence ID" value="NZ_AP017312.1"/>
</dbReference>
<keyword evidence="2" id="KW-1185">Reference proteome</keyword>
<evidence type="ECO:0000313" key="2">
    <source>
        <dbReference type="Proteomes" id="UP000217696"/>
    </source>
</evidence>
<dbReference type="OrthoDB" id="116695at2"/>
<dbReference type="EMBL" id="AP017312">
    <property type="protein sequence ID" value="BAU28049.1"/>
    <property type="molecule type" value="Genomic_DNA"/>
</dbReference>
<reference evidence="1 2" key="1">
    <citation type="submission" date="2015-12" db="EMBL/GenBank/DDBJ databases">
        <title>Genome sequence of Aneurinibacillus soli.</title>
        <authorList>
            <person name="Lee J.S."/>
            <person name="Lee K.C."/>
            <person name="Kim K.K."/>
            <person name="Lee B.W."/>
        </authorList>
    </citation>
    <scope>NUCLEOTIDE SEQUENCE [LARGE SCALE GENOMIC DNA]</scope>
    <source>
        <strain evidence="1 2">CB4</strain>
    </source>
</reference>
<organism evidence="1 2">
    <name type="scientific">Aneurinibacillus soli</name>
    <dbReference type="NCBI Taxonomy" id="1500254"/>
    <lineage>
        <taxon>Bacteria</taxon>
        <taxon>Bacillati</taxon>
        <taxon>Bacillota</taxon>
        <taxon>Bacilli</taxon>
        <taxon>Bacillales</taxon>
        <taxon>Paenibacillaceae</taxon>
        <taxon>Aneurinibacillus group</taxon>
        <taxon>Aneurinibacillus</taxon>
    </lineage>
</organism>